<dbReference type="PANTHER" id="PTHR44520">
    <property type="entry name" value="RESPONSE REGULATOR RCP1-RELATED"/>
    <property type="match status" value="1"/>
</dbReference>
<name>A0A7K1SPN7_9BACT</name>
<gene>
    <name evidence="3" type="ORF">GO755_37090</name>
</gene>
<evidence type="ECO:0000259" key="2">
    <source>
        <dbReference type="PROSITE" id="PS50110"/>
    </source>
</evidence>
<dbReference type="SUPFAM" id="SSF52172">
    <property type="entry name" value="CheY-like"/>
    <property type="match status" value="1"/>
</dbReference>
<comment type="caution">
    <text evidence="3">The sequence shown here is derived from an EMBL/GenBank/DDBJ whole genome shotgun (WGS) entry which is preliminary data.</text>
</comment>
<reference evidence="3 4" key="1">
    <citation type="submission" date="2019-12" db="EMBL/GenBank/DDBJ databases">
        <title>Spirosoma sp. HMF4905 genome sequencing and assembly.</title>
        <authorList>
            <person name="Kang H."/>
            <person name="Cha I."/>
            <person name="Kim H."/>
            <person name="Joh K."/>
        </authorList>
    </citation>
    <scope>NUCLEOTIDE SEQUENCE [LARGE SCALE GENOMIC DNA]</scope>
    <source>
        <strain evidence="3 4">HMF4905</strain>
    </source>
</reference>
<dbReference type="AlphaFoldDB" id="A0A7K1SPN7"/>
<dbReference type="InterPro" id="IPR001789">
    <property type="entry name" value="Sig_transdc_resp-reg_receiver"/>
</dbReference>
<keyword evidence="1" id="KW-0597">Phosphoprotein</keyword>
<dbReference type="RefSeq" id="WP_157590492.1">
    <property type="nucleotide sequence ID" value="NZ_WPIN01000025.1"/>
</dbReference>
<dbReference type="EMBL" id="WPIN01000025">
    <property type="protein sequence ID" value="MVM35690.1"/>
    <property type="molecule type" value="Genomic_DNA"/>
</dbReference>
<keyword evidence="4" id="KW-1185">Reference proteome</keyword>
<dbReference type="GO" id="GO:0000160">
    <property type="term" value="P:phosphorelay signal transduction system"/>
    <property type="evidence" value="ECO:0007669"/>
    <property type="project" value="InterPro"/>
</dbReference>
<dbReference type="Gene3D" id="3.40.50.2300">
    <property type="match status" value="1"/>
</dbReference>
<feature type="modified residue" description="4-aspartylphosphate" evidence="1">
    <location>
        <position position="65"/>
    </location>
</feature>
<sequence>MNYAKTVIFLADDDEDDRYFLRQSLQEVYPSVRVVEAQDGSELLNLLDAWSQQPAPQPVHLILLDWNMPKLNGLEALMAIKASPWLRHIPTVILSTSAESTQQNRAYRSGASGYLQKPASYAHLNQLVRSVSSCLVGAAAD</sequence>
<dbReference type="InterPro" id="IPR052893">
    <property type="entry name" value="TCS_response_regulator"/>
</dbReference>
<evidence type="ECO:0000313" key="4">
    <source>
        <dbReference type="Proteomes" id="UP000436006"/>
    </source>
</evidence>
<dbReference type="Proteomes" id="UP000436006">
    <property type="component" value="Unassembled WGS sequence"/>
</dbReference>
<dbReference type="PANTHER" id="PTHR44520:SF2">
    <property type="entry name" value="RESPONSE REGULATOR RCP1"/>
    <property type="match status" value="1"/>
</dbReference>
<feature type="domain" description="Response regulatory" evidence="2">
    <location>
        <begin position="7"/>
        <end position="132"/>
    </location>
</feature>
<dbReference type="PROSITE" id="PS50110">
    <property type="entry name" value="RESPONSE_REGULATORY"/>
    <property type="match status" value="1"/>
</dbReference>
<dbReference type="SMART" id="SM00448">
    <property type="entry name" value="REC"/>
    <property type="match status" value="1"/>
</dbReference>
<protein>
    <submittedName>
        <fullName evidence="3">Response regulator</fullName>
    </submittedName>
</protein>
<proteinExistence type="predicted"/>
<accession>A0A7K1SPN7</accession>
<evidence type="ECO:0000313" key="3">
    <source>
        <dbReference type="EMBL" id="MVM35690.1"/>
    </source>
</evidence>
<dbReference type="Pfam" id="PF00072">
    <property type="entry name" value="Response_reg"/>
    <property type="match status" value="1"/>
</dbReference>
<evidence type="ECO:0000256" key="1">
    <source>
        <dbReference type="PROSITE-ProRule" id="PRU00169"/>
    </source>
</evidence>
<organism evidence="3 4">
    <name type="scientific">Spirosoma arboris</name>
    <dbReference type="NCBI Taxonomy" id="2682092"/>
    <lineage>
        <taxon>Bacteria</taxon>
        <taxon>Pseudomonadati</taxon>
        <taxon>Bacteroidota</taxon>
        <taxon>Cytophagia</taxon>
        <taxon>Cytophagales</taxon>
        <taxon>Cytophagaceae</taxon>
        <taxon>Spirosoma</taxon>
    </lineage>
</organism>
<dbReference type="InterPro" id="IPR011006">
    <property type="entry name" value="CheY-like_superfamily"/>
</dbReference>
<dbReference type="CDD" id="cd17557">
    <property type="entry name" value="REC_Rcp-like"/>
    <property type="match status" value="1"/>
</dbReference>